<dbReference type="AlphaFoldDB" id="A2ERG1"/>
<keyword evidence="3" id="KW-1185">Reference proteome</keyword>
<gene>
    <name evidence="2" type="ORF">TVAG_289060</name>
</gene>
<evidence type="ECO:0000313" key="3">
    <source>
        <dbReference type="Proteomes" id="UP000001542"/>
    </source>
</evidence>
<reference evidence="2" key="2">
    <citation type="journal article" date="2007" name="Science">
        <title>Draft genome sequence of the sexually transmitted pathogen Trichomonas vaginalis.</title>
        <authorList>
            <person name="Carlton J.M."/>
            <person name="Hirt R.P."/>
            <person name="Silva J.C."/>
            <person name="Delcher A.L."/>
            <person name="Schatz M."/>
            <person name="Zhao Q."/>
            <person name="Wortman J.R."/>
            <person name="Bidwell S.L."/>
            <person name="Alsmark U.C.M."/>
            <person name="Besteiro S."/>
            <person name="Sicheritz-Ponten T."/>
            <person name="Noel C.J."/>
            <person name="Dacks J.B."/>
            <person name="Foster P.G."/>
            <person name="Simillion C."/>
            <person name="Van de Peer Y."/>
            <person name="Miranda-Saavedra D."/>
            <person name="Barton G.J."/>
            <person name="Westrop G.D."/>
            <person name="Mueller S."/>
            <person name="Dessi D."/>
            <person name="Fiori P.L."/>
            <person name="Ren Q."/>
            <person name="Paulsen I."/>
            <person name="Zhang H."/>
            <person name="Bastida-Corcuera F.D."/>
            <person name="Simoes-Barbosa A."/>
            <person name="Brown M.T."/>
            <person name="Hayes R.D."/>
            <person name="Mukherjee M."/>
            <person name="Okumura C.Y."/>
            <person name="Schneider R."/>
            <person name="Smith A.J."/>
            <person name="Vanacova S."/>
            <person name="Villalvazo M."/>
            <person name="Haas B.J."/>
            <person name="Pertea M."/>
            <person name="Feldblyum T.V."/>
            <person name="Utterback T.R."/>
            <person name="Shu C.L."/>
            <person name="Osoegawa K."/>
            <person name="de Jong P.J."/>
            <person name="Hrdy I."/>
            <person name="Horvathova L."/>
            <person name="Zubacova Z."/>
            <person name="Dolezal P."/>
            <person name="Malik S.B."/>
            <person name="Logsdon J.M. Jr."/>
            <person name="Henze K."/>
            <person name="Gupta A."/>
            <person name="Wang C.C."/>
            <person name="Dunne R.L."/>
            <person name="Upcroft J.A."/>
            <person name="Upcroft P."/>
            <person name="White O."/>
            <person name="Salzberg S.L."/>
            <person name="Tang P."/>
            <person name="Chiu C.-H."/>
            <person name="Lee Y.-S."/>
            <person name="Embley T.M."/>
            <person name="Coombs G.H."/>
            <person name="Mottram J.C."/>
            <person name="Tachezy J."/>
            <person name="Fraser-Liggett C.M."/>
            <person name="Johnson P.J."/>
        </authorList>
    </citation>
    <scope>NUCLEOTIDE SEQUENCE [LARGE SCALE GENOMIC DNA]</scope>
    <source>
        <strain evidence="2">G3</strain>
    </source>
</reference>
<dbReference type="Pfam" id="PF13389">
    <property type="entry name" value="DUF4107"/>
    <property type="match status" value="1"/>
</dbReference>
<protein>
    <submittedName>
        <fullName evidence="2">Uncharacterized protein</fullName>
    </submittedName>
</protein>
<dbReference type="InParanoid" id="A2ERG1"/>
<evidence type="ECO:0000256" key="1">
    <source>
        <dbReference type="SAM" id="MobiDB-lite"/>
    </source>
</evidence>
<organism evidence="2 3">
    <name type="scientific">Trichomonas vaginalis (strain ATCC PRA-98 / G3)</name>
    <dbReference type="NCBI Taxonomy" id="412133"/>
    <lineage>
        <taxon>Eukaryota</taxon>
        <taxon>Metamonada</taxon>
        <taxon>Parabasalia</taxon>
        <taxon>Trichomonadida</taxon>
        <taxon>Trichomonadidae</taxon>
        <taxon>Trichomonas</taxon>
    </lineage>
</organism>
<dbReference type="Proteomes" id="UP000001542">
    <property type="component" value="Unassembled WGS sequence"/>
</dbReference>
<feature type="region of interest" description="Disordered" evidence="1">
    <location>
        <begin position="89"/>
        <end position="118"/>
    </location>
</feature>
<name>A2ERG1_TRIV3</name>
<dbReference type="VEuPathDB" id="TrichDB:TVAG_114580"/>
<proteinExistence type="predicted"/>
<evidence type="ECO:0000313" key="2">
    <source>
        <dbReference type="EMBL" id="EAY04764.1"/>
    </source>
</evidence>
<reference evidence="2" key="1">
    <citation type="submission" date="2006-10" db="EMBL/GenBank/DDBJ databases">
        <authorList>
            <person name="Amadeo P."/>
            <person name="Zhao Q."/>
            <person name="Wortman J."/>
            <person name="Fraser-Liggett C."/>
            <person name="Carlton J."/>
        </authorList>
    </citation>
    <scope>NUCLEOTIDE SEQUENCE</scope>
    <source>
        <strain evidence="2">G3</strain>
    </source>
</reference>
<sequence>MVFSILSALYGGYKAIDGLTGGAVSKALKNNAGMLVGAAARKLKSEKLKKLGNWVADQSQNLLGEDNEISKQLKDFKGQLNGEEFKLNSLKEKEKQPEYPPIEAPPINSAPAPSPAPAPVTAVAPYDPSGYGRPFDPKTGGSNWFHYGRRYILVKIAKAKKLLKTKKKPRVLKELNG</sequence>
<dbReference type="VEuPathDB" id="TrichDB:TVAGG3_0940180"/>
<accession>A2ERG1</accession>
<dbReference type="EMBL" id="DS113466">
    <property type="protein sequence ID" value="EAY04764.1"/>
    <property type="molecule type" value="Genomic_DNA"/>
</dbReference>
<dbReference type="InterPro" id="IPR025180">
    <property type="entry name" value="DUF4107"/>
</dbReference>